<dbReference type="Proteomes" id="UP000649179">
    <property type="component" value="Unassembled WGS sequence"/>
</dbReference>
<feature type="compositionally biased region" description="Polar residues" evidence="3">
    <location>
        <begin position="1"/>
        <end position="11"/>
    </location>
</feature>
<keyword evidence="6" id="KW-1185">Reference proteome</keyword>
<evidence type="ECO:0000313" key="5">
    <source>
        <dbReference type="EMBL" id="GGF38072.1"/>
    </source>
</evidence>
<dbReference type="PANTHER" id="PTHR21660">
    <property type="entry name" value="THIOESTERASE SUPERFAMILY MEMBER-RELATED"/>
    <property type="match status" value="1"/>
</dbReference>
<dbReference type="Gene3D" id="3.10.129.10">
    <property type="entry name" value="Hotdog Thioesterase"/>
    <property type="match status" value="1"/>
</dbReference>
<gene>
    <name evidence="5" type="ORF">GCM10011519_09560</name>
</gene>
<reference evidence="5" key="1">
    <citation type="journal article" date="2014" name="Int. J. Syst. Evol. Microbiol.">
        <title>Complete genome sequence of Corynebacterium casei LMG S-19264T (=DSM 44701T), isolated from a smear-ripened cheese.</title>
        <authorList>
            <consortium name="US DOE Joint Genome Institute (JGI-PGF)"/>
            <person name="Walter F."/>
            <person name="Albersmeier A."/>
            <person name="Kalinowski J."/>
            <person name="Ruckert C."/>
        </authorList>
    </citation>
    <scope>NUCLEOTIDE SEQUENCE</scope>
    <source>
        <strain evidence="5">CGMCC 1.16067</strain>
    </source>
</reference>
<dbReference type="InterPro" id="IPR006683">
    <property type="entry name" value="Thioestr_dom"/>
</dbReference>
<dbReference type="PANTHER" id="PTHR21660:SF1">
    <property type="entry name" value="ACYL-COENZYME A THIOESTERASE 13"/>
    <property type="match status" value="1"/>
</dbReference>
<organism evidence="5 6">
    <name type="scientific">Marmoricola endophyticus</name>
    <dbReference type="NCBI Taxonomy" id="2040280"/>
    <lineage>
        <taxon>Bacteria</taxon>
        <taxon>Bacillati</taxon>
        <taxon>Actinomycetota</taxon>
        <taxon>Actinomycetes</taxon>
        <taxon>Propionibacteriales</taxon>
        <taxon>Nocardioidaceae</taxon>
        <taxon>Marmoricola</taxon>
    </lineage>
</organism>
<proteinExistence type="inferred from homology"/>
<comment type="caution">
    <text evidence="5">The sequence shown here is derived from an EMBL/GenBank/DDBJ whole genome shotgun (WGS) entry which is preliminary data.</text>
</comment>
<dbReference type="NCBIfam" id="TIGR00369">
    <property type="entry name" value="unchar_dom_1"/>
    <property type="match status" value="1"/>
</dbReference>
<reference evidence="5" key="2">
    <citation type="submission" date="2020-09" db="EMBL/GenBank/DDBJ databases">
        <authorList>
            <person name="Sun Q."/>
            <person name="Zhou Y."/>
        </authorList>
    </citation>
    <scope>NUCLEOTIDE SEQUENCE</scope>
    <source>
        <strain evidence="5">CGMCC 1.16067</strain>
    </source>
</reference>
<sequence length="154" mass="16294">MVTPMSSSGPDTDTPRGSFWEAVHGRRPPPPATTTLGYDLHSADPVAGEVVASFEATADFTNTVGNVQGGFLAAMLDSTLGSALMCTLGPDEFAPTLELKVSFLRPAPVGRLWGRGRVLHRGSSIAFVEGELTDDDRQVLATASATAKINHRRD</sequence>
<evidence type="ECO:0000256" key="3">
    <source>
        <dbReference type="SAM" id="MobiDB-lite"/>
    </source>
</evidence>
<comment type="similarity">
    <text evidence="1">Belongs to the thioesterase PaaI family.</text>
</comment>
<evidence type="ECO:0000256" key="2">
    <source>
        <dbReference type="ARBA" id="ARBA00022801"/>
    </source>
</evidence>
<name>A0A917BD23_9ACTN</name>
<dbReference type="Pfam" id="PF03061">
    <property type="entry name" value="4HBT"/>
    <property type="match status" value="1"/>
</dbReference>
<keyword evidence="2" id="KW-0378">Hydrolase</keyword>
<dbReference type="InterPro" id="IPR029069">
    <property type="entry name" value="HotDog_dom_sf"/>
</dbReference>
<dbReference type="InterPro" id="IPR039298">
    <property type="entry name" value="ACOT13"/>
</dbReference>
<accession>A0A917BD23</accession>
<dbReference type="InterPro" id="IPR003736">
    <property type="entry name" value="PAAI_dom"/>
</dbReference>
<feature type="region of interest" description="Disordered" evidence="3">
    <location>
        <begin position="1"/>
        <end position="35"/>
    </location>
</feature>
<dbReference type="SUPFAM" id="SSF54637">
    <property type="entry name" value="Thioesterase/thiol ester dehydrase-isomerase"/>
    <property type="match status" value="1"/>
</dbReference>
<evidence type="ECO:0000259" key="4">
    <source>
        <dbReference type="Pfam" id="PF03061"/>
    </source>
</evidence>
<dbReference type="GO" id="GO:0047617">
    <property type="term" value="F:fatty acyl-CoA hydrolase activity"/>
    <property type="evidence" value="ECO:0007669"/>
    <property type="project" value="InterPro"/>
</dbReference>
<evidence type="ECO:0000313" key="6">
    <source>
        <dbReference type="Proteomes" id="UP000649179"/>
    </source>
</evidence>
<protein>
    <submittedName>
        <fullName evidence="5">Aromatic compound degradation protein PaaI</fullName>
    </submittedName>
</protein>
<dbReference type="AlphaFoldDB" id="A0A917BD23"/>
<evidence type="ECO:0000256" key="1">
    <source>
        <dbReference type="ARBA" id="ARBA00008324"/>
    </source>
</evidence>
<dbReference type="EMBL" id="BMKQ01000001">
    <property type="protein sequence ID" value="GGF38072.1"/>
    <property type="molecule type" value="Genomic_DNA"/>
</dbReference>
<feature type="domain" description="Thioesterase" evidence="4">
    <location>
        <begin position="65"/>
        <end position="140"/>
    </location>
</feature>
<dbReference type="CDD" id="cd03443">
    <property type="entry name" value="PaaI_thioesterase"/>
    <property type="match status" value="1"/>
</dbReference>